<evidence type="ECO:0000256" key="6">
    <source>
        <dbReference type="PROSITE-ProRule" id="PRU01091"/>
    </source>
</evidence>
<dbReference type="RefSeq" id="WP_346140736.1">
    <property type="nucleotide sequence ID" value="NZ_BAAAUA010000002.1"/>
</dbReference>
<dbReference type="Pfam" id="PF00486">
    <property type="entry name" value="Trans_reg_C"/>
    <property type="match status" value="1"/>
</dbReference>
<evidence type="ECO:0000256" key="4">
    <source>
        <dbReference type="ARBA" id="ARBA00023125"/>
    </source>
</evidence>
<dbReference type="InterPro" id="IPR016032">
    <property type="entry name" value="Sig_transdc_resp-reg_C-effctor"/>
</dbReference>
<dbReference type="InterPro" id="IPR036388">
    <property type="entry name" value="WH-like_DNA-bd_sf"/>
</dbReference>
<evidence type="ECO:0000256" key="2">
    <source>
        <dbReference type="ARBA" id="ARBA00023012"/>
    </source>
</evidence>
<dbReference type="InterPro" id="IPR011990">
    <property type="entry name" value="TPR-like_helical_dom_sf"/>
</dbReference>
<dbReference type="Proteomes" id="UP001596066">
    <property type="component" value="Unassembled WGS sequence"/>
</dbReference>
<dbReference type="InterPro" id="IPR005158">
    <property type="entry name" value="BTAD"/>
</dbReference>
<dbReference type="SUPFAM" id="SSF46894">
    <property type="entry name" value="C-terminal effector domain of the bipartite response regulators"/>
    <property type="match status" value="1"/>
</dbReference>
<dbReference type="PANTHER" id="PTHR35807:SF1">
    <property type="entry name" value="TRANSCRIPTIONAL REGULATOR REDD"/>
    <property type="match status" value="1"/>
</dbReference>
<dbReference type="SMART" id="SM00862">
    <property type="entry name" value="Trans_reg_C"/>
    <property type="match status" value="1"/>
</dbReference>
<keyword evidence="9" id="KW-1185">Reference proteome</keyword>
<evidence type="ECO:0000256" key="3">
    <source>
        <dbReference type="ARBA" id="ARBA00023015"/>
    </source>
</evidence>
<evidence type="ECO:0000256" key="1">
    <source>
        <dbReference type="ARBA" id="ARBA00005820"/>
    </source>
</evidence>
<keyword evidence="2" id="KW-0902">Two-component regulatory system</keyword>
<gene>
    <name evidence="8" type="ORF">ACFPZF_19895</name>
</gene>
<feature type="DNA-binding region" description="OmpR/PhoB-type" evidence="6">
    <location>
        <begin position="1"/>
        <end position="98"/>
    </location>
</feature>
<keyword evidence="4 6" id="KW-0238">DNA-binding</keyword>
<organism evidence="8 9">
    <name type="scientific">Kitasatospora cinereorecta</name>
    <dbReference type="NCBI Taxonomy" id="285560"/>
    <lineage>
        <taxon>Bacteria</taxon>
        <taxon>Bacillati</taxon>
        <taxon>Actinomycetota</taxon>
        <taxon>Actinomycetes</taxon>
        <taxon>Kitasatosporales</taxon>
        <taxon>Streptomycetaceae</taxon>
        <taxon>Kitasatospora</taxon>
    </lineage>
</organism>
<dbReference type="SUPFAM" id="SSF48452">
    <property type="entry name" value="TPR-like"/>
    <property type="match status" value="1"/>
</dbReference>
<dbReference type="Gene3D" id="3.40.630.30">
    <property type="match status" value="1"/>
</dbReference>
<dbReference type="SMART" id="SM01043">
    <property type="entry name" value="BTAD"/>
    <property type="match status" value="1"/>
</dbReference>
<dbReference type="InterPro" id="IPR051677">
    <property type="entry name" value="AfsR-DnrI-RedD_regulator"/>
</dbReference>
<name>A0ABW0VHC0_9ACTN</name>
<reference evidence="9" key="1">
    <citation type="journal article" date="2019" name="Int. J. Syst. Evol. Microbiol.">
        <title>The Global Catalogue of Microorganisms (GCM) 10K type strain sequencing project: providing services to taxonomists for standard genome sequencing and annotation.</title>
        <authorList>
            <consortium name="The Broad Institute Genomics Platform"/>
            <consortium name="The Broad Institute Genome Sequencing Center for Infectious Disease"/>
            <person name="Wu L."/>
            <person name="Ma J."/>
        </authorList>
    </citation>
    <scope>NUCLEOTIDE SEQUENCE [LARGE SCALE GENOMIC DNA]</scope>
    <source>
        <strain evidence="9">CGMCC 4.1622</strain>
    </source>
</reference>
<dbReference type="CDD" id="cd15831">
    <property type="entry name" value="BTAD"/>
    <property type="match status" value="1"/>
</dbReference>
<evidence type="ECO:0000313" key="8">
    <source>
        <dbReference type="EMBL" id="MFC5643615.1"/>
    </source>
</evidence>
<dbReference type="PANTHER" id="PTHR35807">
    <property type="entry name" value="TRANSCRIPTIONAL REGULATOR REDD-RELATED"/>
    <property type="match status" value="1"/>
</dbReference>
<dbReference type="EMBL" id="JBHSOC010000034">
    <property type="protein sequence ID" value="MFC5643615.1"/>
    <property type="molecule type" value="Genomic_DNA"/>
</dbReference>
<keyword evidence="5" id="KW-0804">Transcription</keyword>
<dbReference type="PROSITE" id="PS51755">
    <property type="entry name" value="OMPR_PHOB"/>
    <property type="match status" value="1"/>
</dbReference>
<dbReference type="InterPro" id="IPR016181">
    <property type="entry name" value="Acyl_CoA_acyltransferase"/>
</dbReference>
<comment type="caution">
    <text evidence="8">The sequence shown here is derived from an EMBL/GenBank/DDBJ whole genome shotgun (WGS) entry which is preliminary data.</text>
</comment>
<sequence length="414" mass="45671">MTGTGWQVNALGPLEVRSEGRSLPLGGPRQRAVLALLLLADGRTVPVERLIEGVWDGREPASARNTLQSYVSRLRALLGGPDGGAALVGDPAGYRLDLDRGHLDIHRFEHLLAEGRDRLAAGAADTARTLLGDALALWRGPALGDLRHLPHLGAEAERLDDLRLTAVETAARADLAAGRPADAADLLHPLTADHPLREGPHALLMLALDRSGRRADALDLYRRTRTRLVEELGVEPGPDLAAAHRAVLRPDPPRPARITFPAPRAPFVPLDFQVPERLDCDGYTLRPITIHDLAQDHALVTDTREELWAQFGDSWAWPPKDLTLEQDLIQLAWHQQEFTRRTSFAYAVETPADGRLLGCVYLDPATDPGHPVELTHWTRGGRDTPLDRHLATTLHHWLTTRWPWPTHTRPGRPS</sequence>
<keyword evidence="3" id="KW-0805">Transcription regulation</keyword>
<dbReference type="Pfam" id="PF03704">
    <property type="entry name" value="BTAD"/>
    <property type="match status" value="1"/>
</dbReference>
<dbReference type="Gene3D" id="1.25.40.10">
    <property type="entry name" value="Tetratricopeptide repeat domain"/>
    <property type="match status" value="1"/>
</dbReference>
<dbReference type="Gene3D" id="1.10.10.10">
    <property type="entry name" value="Winged helix-like DNA-binding domain superfamily/Winged helix DNA-binding domain"/>
    <property type="match status" value="1"/>
</dbReference>
<comment type="similarity">
    <text evidence="1">Belongs to the AfsR/DnrI/RedD regulatory family.</text>
</comment>
<accession>A0ABW0VHC0</accession>
<evidence type="ECO:0000259" key="7">
    <source>
        <dbReference type="PROSITE" id="PS51755"/>
    </source>
</evidence>
<evidence type="ECO:0000313" key="9">
    <source>
        <dbReference type="Proteomes" id="UP001596066"/>
    </source>
</evidence>
<dbReference type="InterPro" id="IPR001867">
    <property type="entry name" value="OmpR/PhoB-type_DNA-bd"/>
</dbReference>
<protein>
    <submittedName>
        <fullName evidence="8">AfsR/SARP family transcriptional regulator</fullName>
    </submittedName>
</protein>
<evidence type="ECO:0000256" key="5">
    <source>
        <dbReference type="ARBA" id="ARBA00023163"/>
    </source>
</evidence>
<feature type="domain" description="OmpR/PhoB-type" evidence="7">
    <location>
        <begin position="1"/>
        <end position="98"/>
    </location>
</feature>
<proteinExistence type="inferred from homology"/>
<dbReference type="SUPFAM" id="SSF55729">
    <property type="entry name" value="Acyl-CoA N-acyltransferases (Nat)"/>
    <property type="match status" value="1"/>
</dbReference>